<dbReference type="GO" id="GO:0015031">
    <property type="term" value="P:protein transport"/>
    <property type="evidence" value="ECO:0007669"/>
    <property type="project" value="UniProtKB-KW"/>
</dbReference>
<evidence type="ECO:0000256" key="1">
    <source>
        <dbReference type="ARBA" id="ARBA00004651"/>
    </source>
</evidence>
<reference evidence="12 13" key="1">
    <citation type="journal article" date="2016" name="Nat. Commun.">
        <title>Thousands of microbial genomes shed light on interconnected biogeochemical processes in an aquifer system.</title>
        <authorList>
            <person name="Anantharaman K."/>
            <person name="Brown C.T."/>
            <person name="Hug L.A."/>
            <person name="Sharon I."/>
            <person name="Castelle C.J."/>
            <person name="Probst A.J."/>
            <person name="Thomas B.C."/>
            <person name="Singh A."/>
            <person name="Wilkins M.J."/>
            <person name="Karaoz U."/>
            <person name="Brodie E.L."/>
            <person name="Williams K.H."/>
            <person name="Hubbard S.S."/>
            <person name="Banfield J.F."/>
        </authorList>
    </citation>
    <scope>NUCLEOTIDE SEQUENCE [LARGE SCALE GENOMIC DNA]</scope>
</reference>
<dbReference type="GO" id="GO:0032977">
    <property type="term" value="F:membrane insertase activity"/>
    <property type="evidence" value="ECO:0007669"/>
    <property type="project" value="InterPro"/>
</dbReference>
<keyword evidence="8" id="KW-0143">Chaperone</keyword>
<dbReference type="Proteomes" id="UP000176445">
    <property type="component" value="Unassembled WGS sequence"/>
</dbReference>
<organism evidence="12 13">
    <name type="scientific">Candidatus Kaiserbacteria bacterium RIFCSPHIGHO2_01_FULL_54_36b</name>
    <dbReference type="NCBI Taxonomy" id="1798483"/>
    <lineage>
        <taxon>Bacteria</taxon>
        <taxon>Candidatus Kaiseribacteriota</taxon>
    </lineage>
</organism>
<keyword evidence="3" id="KW-1003">Cell membrane</keyword>
<evidence type="ECO:0000256" key="2">
    <source>
        <dbReference type="ARBA" id="ARBA00022448"/>
    </source>
</evidence>
<evidence type="ECO:0000256" key="10">
    <source>
        <dbReference type="SAM" id="Phobius"/>
    </source>
</evidence>
<keyword evidence="2" id="KW-0813">Transport</keyword>
<name>A0A1F6CID2_9BACT</name>
<dbReference type="AlphaFoldDB" id="A0A1F6CID2"/>
<evidence type="ECO:0000313" key="13">
    <source>
        <dbReference type="Proteomes" id="UP000176445"/>
    </source>
</evidence>
<evidence type="ECO:0000256" key="4">
    <source>
        <dbReference type="ARBA" id="ARBA00022692"/>
    </source>
</evidence>
<dbReference type="GO" id="GO:0005886">
    <property type="term" value="C:plasma membrane"/>
    <property type="evidence" value="ECO:0007669"/>
    <property type="project" value="UniProtKB-SubCell"/>
</dbReference>
<feature type="transmembrane region" description="Helical" evidence="10">
    <location>
        <begin position="96"/>
        <end position="116"/>
    </location>
</feature>
<dbReference type="PANTHER" id="PTHR12428">
    <property type="entry name" value="OXA1"/>
    <property type="match status" value="1"/>
</dbReference>
<evidence type="ECO:0000256" key="5">
    <source>
        <dbReference type="ARBA" id="ARBA00022927"/>
    </source>
</evidence>
<evidence type="ECO:0000256" key="8">
    <source>
        <dbReference type="ARBA" id="ARBA00023186"/>
    </source>
</evidence>
<feature type="transmembrane region" description="Helical" evidence="10">
    <location>
        <begin position="202"/>
        <end position="223"/>
    </location>
</feature>
<dbReference type="EMBL" id="MFKW01000085">
    <property type="protein sequence ID" value="OGG48777.1"/>
    <property type="molecule type" value="Genomic_DNA"/>
</dbReference>
<dbReference type="InterPro" id="IPR028055">
    <property type="entry name" value="YidC/Oxa/ALB_C"/>
</dbReference>
<evidence type="ECO:0000259" key="11">
    <source>
        <dbReference type="Pfam" id="PF02096"/>
    </source>
</evidence>
<dbReference type="InterPro" id="IPR001708">
    <property type="entry name" value="YidC/ALB3/OXA1/COX18"/>
</dbReference>
<dbReference type="Pfam" id="PF02096">
    <property type="entry name" value="60KD_IMP"/>
    <property type="match status" value="1"/>
</dbReference>
<evidence type="ECO:0000256" key="9">
    <source>
        <dbReference type="RuleBase" id="RU003945"/>
    </source>
</evidence>
<keyword evidence="7 10" id="KW-0472">Membrane</keyword>
<feature type="transmembrane region" description="Helical" evidence="10">
    <location>
        <begin position="30"/>
        <end position="50"/>
    </location>
</feature>
<sequence>MISNLFHAIIYDPLYNGLTFFVGIIPSHDIGLAIIALTIVVRIVIFPLSSRAIKAQMAMKKIAPEVEVIKAKYKNNREEQGKAIFALYRERGVRPFASIGLVLIQFPVLIGLYWVFYAGGFPEVDAALLYSFVPVPPSVDMEFLGVLDMSKRSIILAILAALTQFIYTRLSMGPRQKAPEATPVEASLSGDMAKSFDLQARYVLPLIIGVIAYTIPAAAPLYWVTSNIAMIIQEYASGRRFKG</sequence>
<comment type="similarity">
    <text evidence="9">Belongs to the OXA1/ALB3/YidC family.</text>
</comment>
<dbReference type="InterPro" id="IPR047196">
    <property type="entry name" value="YidC_ALB_C"/>
</dbReference>
<protein>
    <recommendedName>
        <fullName evidence="11">Membrane insertase YidC/Oxa/ALB C-terminal domain-containing protein</fullName>
    </recommendedName>
</protein>
<dbReference type="GO" id="GO:0051205">
    <property type="term" value="P:protein insertion into membrane"/>
    <property type="evidence" value="ECO:0007669"/>
    <property type="project" value="TreeGrafter"/>
</dbReference>
<proteinExistence type="inferred from homology"/>
<dbReference type="NCBIfam" id="TIGR03592">
    <property type="entry name" value="yidC_oxa1_cterm"/>
    <property type="match status" value="1"/>
</dbReference>
<comment type="subcellular location">
    <subcellularLocation>
        <location evidence="1">Cell membrane</location>
        <topology evidence="1">Multi-pass membrane protein</topology>
    </subcellularLocation>
    <subcellularLocation>
        <location evidence="9">Membrane</location>
        <topology evidence="9">Multi-pass membrane protein</topology>
    </subcellularLocation>
</comment>
<dbReference type="PANTHER" id="PTHR12428:SF65">
    <property type="entry name" value="CYTOCHROME C OXIDASE ASSEMBLY PROTEIN COX18, MITOCHONDRIAL"/>
    <property type="match status" value="1"/>
</dbReference>
<comment type="caution">
    <text evidence="12">The sequence shown here is derived from an EMBL/GenBank/DDBJ whole genome shotgun (WGS) entry which is preliminary data.</text>
</comment>
<evidence type="ECO:0000256" key="3">
    <source>
        <dbReference type="ARBA" id="ARBA00022475"/>
    </source>
</evidence>
<evidence type="ECO:0000313" key="12">
    <source>
        <dbReference type="EMBL" id="OGG48777.1"/>
    </source>
</evidence>
<keyword evidence="4 9" id="KW-0812">Transmembrane</keyword>
<keyword evidence="5" id="KW-0653">Protein transport</keyword>
<evidence type="ECO:0000256" key="6">
    <source>
        <dbReference type="ARBA" id="ARBA00022989"/>
    </source>
</evidence>
<gene>
    <name evidence="12" type="ORF">A2704_03610</name>
</gene>
<accession>A0A1F6CID2</accession>
<feature type="domain" description="Membrane insertase YidC/Oxa/ALB C-terminal" evidence="11">
    <location>
        <begin position="31"/>
        <end position="236"/>
    </location>
</feature>
<keyword evidence="6 10" id="KW-1133">Transmembrane helix</keyword>
<dbReference type="CDD" id="cd20070">
    <property type="entry name" value="5TM_YidC_Alb3"/>
    <property type="match status" value="1"/>
</dbReference>
<evidence type="ECO:0000256" key="7">
    <source>
        <dbReference type="ARBA" id="ARBA00023136"/>
    </source>
</evidence>